<accession>A0A3B1J2M4</accession>
<feature type="transmembrane region" description="Helical" evidence="2">
    <location>
        <begin position="134"/>
        <end position="154"/>
    </location>
</feature>
<dbReference type="STRING" id="7994.ENSAMXP00000036110"/>
<dbReference type="SMART" id="SM00407">
    <property type="entry name" value="IGc1"/>
    <property type="match status" value="1"/>
</dbReference>
<dbReference type="InterPro" id="IPR050380">
    <property type="entry name" value="Immune_Resp_Modulators"/>
</dbReference>
<protein>
    <recommendedName>
        <fullName evidence="3">Ig-like domain-containing protein</fullName>
    </recommendedName>
</protein>
<proteinExistence type="predicted"/>
<dbReference type="Pfam" id="PF07654">
    <property type="entry name" value="C1-set"/>
    <property type="match status" value="1"/>
</dbReference>
<dbReference type="PANTHER" id="PTHR23411">
    <property type="entry name" value="TAPASIN"/>
    <property type="match status" value="1"/>
</dbReference>
<dbReference type="SUPFAM" id="SSF48726">
    <property type="entry name" value="Immunoglobulin"/>
    <property type="match status" value="1"/>
</dbReference>
<evidence type="ECO:0000256" key="1">
    <source>
        <dbReference type="ARBA" id="ARBA00023319"/>
    </source>
</evidence>
<evidence type="ECO:0000256" key="2">
    <source>
        <dbReference type="SAM" id="Phobius"/>
    </source>
</evidence>
<dbReference type="InterPro" id="IPR007110">
    <property type="entry name" value="Ig-like_dom"/>
</dbReference>
<dbReference type="InterPro" id="IPR036179">
    <property type="entry name" value="Ig-like_dom_sf"/>
</dbReference>
<name>A0A3B1J2M4_ASTMX</name>
<dbReference type="Ensembl" id="ENSAMXT00000047242.1">
    <property type="protein sequence ID" value="ENSAMXP00000036110.1"/>
    <property type="gene ID" value="ENSAMXG00000037789.1"/>
</dbReference>
<dbReference type="GeneTree" id="ENSGT01030000234920"/>
<dbReference type="InParanoid" id="A0A3B1J2M4"/>
<dbReference type="AlphaFoldDB" id="A0A3B1J2M4"/>
<dbReference type="InterPro" id="IPR003597">
    <property type="entry name" value="Ig_C1-set"/>
</dbReference>
<dbReference type="Bgee" id="ENSAMXG00000037789">
    <property type="expression patterns" value="Expressed in pharyngeal gill and 3 other cell types or tissues"/>
</dbReference>
<sequence length="166" mass="19241">HRFFTSYIFFQDPNIPITEPTVTVLRPSPREYCNSTTTNVTLVCLAKKFYPNHVNFSWQINGNEIADGVATDLYAVQDPETKFYSMSSRLLVEKTVWDDLMNNFTCIVHFHNRQEITNCNDTITKPKDSMPGKMWIFSNISYILNGMTLLLHTLTMNMHVYAKQNS</sequence>
<keyword evidence="5" id="KW-1185">Reference proteome</keyword>
<evidence type="ECO:0000313" key="4">
    <source>
        <dbReference type="Ensembl" id="ENSAMXP00000036110.1"/>
    </source>
</evidence>
<dbReference type="InterPro" id="IPR013783">
    <property type="entry name" value="Ig-like_fold"/>
</dbReference>
<keyword evidence="2" id="KW-0812">Transmembrane</keyword>
<keyword evidence="1" id="KW-0393">Immunoglobulin domain</keyword>
<feature type="domain" description="Ig-like" evidence="3">
    <location>
        <begin position="20"/>
        <end position="117"/>
    </location>
</feature>
<dbReference type="Proteomes" id="UP000018467">
    <property type="component" value="Unassembled WGS sequence"/>
</dbReference>
<keyword evidence="2" id="KW-0472">Membrane</keyword>
<evidence type="ECO:0000259" key="3">
    <source>
        <dbReference type="PROSITE" id="PS50835"/>
    </source>
</evidence>
<reference evidence="5" key="2">
    <citation type="journal article" date="2014" name="Nat. Commun.">
        <title>The cavefish genome reveals candidate genes for eye loss.</title>
        <authorList>
            <person name="McGaugh S.E."/>
            <person name="Gross J.B."/>
            <person name="Aken B."/>
            <person name="Blin M."/>
            <person name="Borowsky R."/>
            <person name="Chalopin D."/>
            <person name="Hinaux H."/>
            <person name="Jeffery W.R."/>
            <person name="Keene A."/>
            <person name="Ma L."/>
            <person name="Minx P."/>
            <person name="Murphy D."/>
            <person name="O'Quin K.E."/>
            <person name="Retaux S."/>
            <person name="Rohner N."/>
            <person name="Searle S.M."/>
            <person name="Stahl B.A."/>
            <person name="Tabin C."/>
            <person name="Volff J.N."/>
            <person name="Yoshizawa M."/>
            <person name="Warren W.C."/>
        </authorList>
    </citation>
    <scope>NUCLEOTIDE SEQUENCE [LARGE SCALE GENOMIC DNA]</scope>
    <source>
        <strain evidence="5">female</strain>
    </source>
</reference>
<reference evidence="4" key="4">
    <citation type="submission" date="2025-09" db="UniProtKB">
        <authorList>
            <consortium name="Ensembl"/>
        </authorList>
    </citation>
    <scope>IDENTIFICATION</scope>
</reference>
<reference evidence="5" key="1">
    <citation type="submission" date="2013-03" db="EMBL/GenBank/DDBJ databases">
        <authorList>
            <person name="Jeffery W."/>
            <person name="Warren W."/>
            <person name="Wilson R.K."/>
        </authorList>
    </citation>
    <scope>NUCLEOTIDE SEQUENCE</scope>
    <source>
        <strain evidence="5">female</strain>
    </source>
</reference>
<evidence type="ECO:0000313" key="5">
    <source>
        <dbReference type="Proteomes" id="UP000018467"/>
    </source>
</evidence>
<reference evidence="4" key="3">
    <citation type="submission" date="2025-08" db="UniProtKB">
        <authorList>
            <consortium name="Ensembl"/>
        </authorList>
    </citation>
    <scope>IDENTIFICATION</scope>
</reference>
<dbReference type="PROSITE" id="PS50835">
    <property type="entry name" value="IG_LIKE"/>
    <property type="match status" value="1"/>
</dbReference>
<keyword evidence="2" id="KW-1133">Transmembrane helix</keyword>
<dbReference type="Gene3D" id="2.60.40.10">
    <property type="entry name" value="Immunoglobulins"/>
    <property type="match status" value="1"/>
</dbReference>
<organism evidence="4 5">
    <name type="scientific">Astyanax mexicanus</name>
    <name type="common">Blind cave fish</name>
    <name type="synonym">Astyanax fasciatus mexicanus</name>
    <dbReference type="NCBI Taxonomy" id="7994"/>
    <lineage>
        <taxon>Eukaryota</taxon>
        <taxon>Metazoa</taxon>
        <taxon>Chordata</taxon>
        <taxon>Craniata</taxon>
        <taxon>Vertebrata</taxon>
        <taxon>Euteleostomi</taxon>
        <taxon>Actinopterygii</taxon>
        <taxon>Neopterygii</taxon>
        <taxon>Teleostei</taxon>
        <taxon>Ostariophysi</taxon>
        <taxon>Characiformes</taxon>
        <taxon>Characoidei</taxon>
        <taxon>Acestrorhamphidae</taxon>
        <taxon>Acestrorhamphinae</taxon>
        <taxon>Astyanax</taxon>
    </lineage>
</organism>